<evidence type="ECO:0000313" key="2">
    <source>
        <dbReference type="EMBL" id="MPC43053.1"/>
    </source>
</evidence>
<gene>
    <name evidence="2" type="ORF">E2C01_036689</name>
</gene>
<sequence length="136" mass="15447">MDGRSGGQATSGLQMGWWRRRGPATREPPLRRPGRRAGDSRPSRGHGRVTAAHGTLRGWRRRRYKLRGAQGRLHSRWRRGKEEEERQEQAMVLADPANPVSLEEPSTWQSAAVRPVNETTVEETGLRVCRGPRYTV</sequence>
<proteinExistence type="predicted"/>
<reference evidence="2 3" key="1">
    <citation type="submission" date="2019-05" db="EMBL/GenBank/DDBJ databases">
        <title>Another draft genome of Portunus trituberculatus and its Hox gene families provides insights of decapod evolution.</title>
        <authorList>
            <person name="Jeong J.-H."/>
            <person name="Song I."/>
            <person name="Kim S."/>
            <person name="Choi T."/>
            <person name="Kim D."/>
            <person name="Ryu S."/>
            <person name="Kim W."/>
        </authorList>
    </citation>
    <scope>NUCLEOTIDE SEQUENCE [LARGE SCALE GENOMIC DNA]</scope>
    <source>
        <tissue evidence="2">Muscle</tissue>
    </source>
</reference>
<feature type="region of interest" description="Disordered" evidence="1">
    <location>
        <begin position="90"/>
        <end position="116"/>
    </location>
</feature>
<protein>
    <submittedName>
        <fullName evidence="2">Uncharacterized protein</fullName>
    </submittedName>
</protein>
<dbReference type="AlphaFoldDB" id="A0A5B7FD55"/>
<dbReference type="EMBL" id="VSRR010005667">
    <property type="protein sequence ID" value="MPC43053.1"/>
    <property type="molecule type" value="Genomic_DNA"/>
</dbReference>
<evidence type="ECO:0000256" key="1">
    <source>
        <dbReference type="SAM" id="MobiDB-lite"/>
    </source>
</evidence>
<comment type="caution">
    <text evidence="2">The sequence shown here is derived from an EMBL/GenBank/DDBJ whole genome shotgun (WGS) entry which is preliminary data.</text>
</comment>
<evidence type="ECO:0000313" key="3">
    <source>
        <dbReference type="Proteomes" id="UP000324222"/>
    </source>
</evidence>
<accession>A0A5B7FD55</accession>
<keyword evidence="3" id="KW-1185">Reference proteome</keyword>
<organism evidence="2 3">
    <name type="scientific">Portunus trituberculatus</name>
    <name type="common">Swimming crab</name>
    <name type="synonym">Neptunus trituberculatus</name>
    <dbReference type="NCBI Taxonomy" id="210409"/>
    <lineage>
        <taxon>Eukaryota</taxon>
        <taxon>Metazoa</taxon>
        <taxon>Ecdysozoa</taxon>
        <taxon>Arthropoda</taxon>
        <taxon>Crustacea</taxon>
        <taxon>Multicrustacea</taxon>
        <taxon>Malacostraca</taxon>
        <taxon>Eumalacostraca</taxon>
        <taxon>Eucarida</taxon>
        <taxon>Decapoda</taxon>
        <taxon>Pleocyemata</taxon>
        <taxon>Brachyura</taxon>
        <taxon>Eubrachyura</taxon>
        <taxon>Portunoidea</taxon>
        <taxon>Portunidae</taxon>
        <taxon>Portuninae</taxon>
        <taxon>Portunus</taxon>
    </lineage>
</organism>
<name>A0A5B7FD55_PORTR</name>
<dbReference type="Proteomes" id="UP000324222">
    <property type="component" value="Unassembled WGS sequence"/>
</dbReference>
<feature type="region of interest" description="Disordered" evidence="1">
    <location>
        <begin position="1"/>
        <end position="56"/>
    </location>
</feature>